<sequence>MCTVSFLPLADRVLITSNRDEQPGRPSAILPHSYSINNQELLFPKDAKACGTWIGVHENKGIAVLFNGAFRAHRPAYPYRKSRGLIFLDLVTGRHKRFQDNFNDISLDLIEPFSIIFYQDGMLWENRWDGQQKHSCEIDPLQAHLWGSATIYSSETVNQRITILRKWLSRHKSPAMEDLLQLHASDFILGEHPLLQTVSITSIELKQDAAEMAYLDLAADDFSRSRLSFRNSLAFQP</sequence>
<dbReference type="Pfam" id="PF05742">
    <property type="entry name" value="TANGO2"/>
    <property type="match status" value="1"/>
</dbReference>
<organism evidence="1 2">
    <name type="scientific">Flavihumibacter petaseus NBRC 106054</name>
    <dbReference type="NCBI Taxonomy" id="1220578"/>
    <lineage>
        <taxon>Bacteria</taxon>
        <taxon>Pseudomonadati</taxon>
        <taxon>Bacteroidota</taxon>
        <taxon>Chitinophagia</taxon>
        <taxon>Chitinophagales</taxon>
        <taxon>Chitinophagaceae</taxon>
        <taxon>Flavihumibacter</taxon>
    </lineage>
</organism>
<dbReference type="Proteomes" id="UP000033121">
    <property type="component" value="Unassembled WGS sequence"/>
</dbReference>
<gene>
    <name evidence="1" type="ORF">FPE01S_03_04330</name>
</gene>
<evidence type="ECO:0000313" key="2">
    <source>
        <dbReference type="Proteomes" id="UP000033121"/>
    </source>
</evidence>
<accession>A0A0E9N4X2</accession>
<comment type="caution">
    <text evidence="1">The sequence shown here is derived from an EMBL/GenBank/DDBJ whole genome shotgun (WGS) entry which is preliminary data.</text>
</comment>
<proteinExistence type="predicted"/>
<dbReference type="RefSeq" id="WP_052955963.1">
    <property type="nucleotide sequence ID" value="NZ_BBWV01000003.1"/>
</dbReference>
<dbReference type="STRING" id="1220578.FPE01S_03_04330"/>
<dbReference type="EMBL" id="BBWV01000003">
    <property type="protein sequence ID" value="GAO44395.1"/>
    <property type="molecule type" value="Genomic_DNA"/>
</dbReference>
<keyword evidence="2" id="KW-1185">Reference proteome</keyword>
<dbReference type="AlphaFoldDB" id="A0A0E9N4X2"/>
<evidence type="ECO:0008006" key="3">
    <source>
        <dbReference type="Google" id="ProtNLM"/>
    </source>
</evidence>
<evidence type="ECO:0000313" key="1">
    <source>
        <dbReference type="EMBL" id="GAO44395.1"/>
    </source>
</evidence>
<dbReference type="InterPro" id="IPR008551">
    <property type="entry name" value="TANGO2"/>
</dbReference>
<protein>
    <recommendedName>
        <fullName evidence="3">NRDE family protein</fullName>
    </recommendedName>
</protein>
<reference evidence="1 2" key="1">
    <citation type="submission" date="2015-04" db="EMBL/GenBank/DDBJ databases">
        <title>Whole genome shotgun sequence of Flavihumibacter petaseus NBRC 106054.</title>
        <authorList>
            <person name="Miyazawa S."/>
            <person name="Hosoyama A."/>
            <person name="Hashimoto M."/>
            <person name="Noguchi M."/>
            <person name="Tsuchikane K."/>
            <person name="Ohji S."/>
            <person name="Yamazoe A."/>
            <person name="Ichikawa N."/>
            <person name="Kimura A."/>
            <person name="Fujita N."/>
        </authorList>
    </citation>
    <scope>NUCLEOTIDE SEQUENCE [LARGE SCALE GENOMIC DNA]</scope>
    <source>
        <strain evidence="1 2">NBRC 106054</strain>
    </source>
</reference>
<dbReference type="OrthoDB" id="4380123at2"/>
<name>A0A0E9N4X2_9BACT</name>